<evidence type="ECO:0000313" key="1">
    <source>
        <dbReference type="EMBL" id="KAJ9121997.1"/>
    </source>
</evidence>
<proteinExistence type="predicted"/>
<accession>A0ACC2XGZ8</accession>
<comment type="caution">
    <text evidence="1">The sequence shown here is derived from an EMBL/GenBank/DDBJ whole genome shotgun (WGS) entry which is preliminary data.</text>
</comment>
<sequence length="1494" mass="161786">MSDRIAADPSAQRLEPHQYSTVMNHHTQAPYTSSEDFLGSDEPSPQARPLTLPSGVPFPSVFGAGADPNIAGATHGRLEGGQGIIDETGTLPHDHSATSTNELPAEESIPSREKQNEALLAKTRGPLGETTLHHEKQVHSRDGSHSVNMTGTEKQPHHSSSSSSSNEDPIDEKKESKKAKKAKKAKAAADGPKPVSIFQLYRFHTPMEKLLNILALFLAIAAGATQPLMTLIFGKLTTSFTKFATYQGILATQGNNPDPAVLAAFNDAKASLKHSAGNNASYLCYIGLGMLVCTYTYMLIWQWTGEVNAKKVRERYLQAVLRQDIAYFDELGAGEVATRIETDTHLVHTGIAEKVPTAVQYISTFITGFVLAFTQEWRLALAMSSILIPITAAGATMQKFMIKHQSASLESIAKAGTIAEEVISSIRTAQAFGAQKPLAYLFDTHIARAVKVGSSGATVHGAGLSAMFFVIYSGYALAFFFGGRLINRNHIDSGKIITVFLSVLIGSFSMAMLAPELEAIGKARGGAAKLYQTIDRVPAIDTGSNEGEKPDTVEGRITFENVKFSYPARPDVPILKGLNIEFPPGKTVALVGASGSGKSTVIALTERFYDPAEGIVRLDGRDLKTLNVRWLRQQIGLVSQEPTLFGVSIRQNIEHGLIGSRFENATDAEKFELVKQAAVQANAHDFIMNLPAGYDTDVGERGFLISGGQKQRVAIARSIVSDPKILLLDEATSALDTQSEGIVQEALERASVGRTTIVIAHRLSTIKNADRIVVVGSGEILEQGTHNELLATPNSAYGQLVKAQELAAQKEKELDLDTDEDPESSESDGVSMPAKAALTGASNNGFADLKREQSRLSAKAAGELPAGLERRDTNRSLASQVLANRATEEGQGNEKEKLYSFFYLGRRCYGINREYKWFYIMGLIAAIGSGMVYPAIAILFGYSIRDFAGTDLQAVEDRARKNALWYFITAIVAAGLIFLQQYFLIHTAETLTGKLRSMMFRGILRQDIAFFDEDKNSTGALTSKLADQPQKVQGLAGVTLGTIVQSISTIVTGMIIGLIYGPLLALIGIACIPLLVSAGYIRLRVVVLKDEKNKKAHSKSSHMASEAAGSIRTVASLTREEDCLRIYQKALEIPLHNSNRSAIRSNLLYAVTQALSFFVIALVFYVGATWIADGRYPTNAFFTVLNSVVFASIQAGNVFNFVPDASKAKSSATAILKQIDMRPEIDAESTEGKMVDSSTIQGDLAFDHVHFRYPTRPGVRVLRDLNLNIPAGSFVALVGGSGCGKSTTIGLLERFYDVLAGSVTLDGVPINELNVASFRAQIALVGQEPTLYGGTIRFNILLGANKPADQVTEEELLQACRDANILEFIQSLPDGFETECGNKSASRFSGGQKQRIAIARALIRHPKILLLDEATSALDSTSERVVQAALDQAIRGDARRTTVAIAHRLSSIQNADIIYYFKDGKVAEAGTHQQLLEKRGGYFELTQMQKLSKM</sequence>
<dbReference type="Proteomes" id="UP001234202">
    <property type="component" value="Unassembled WGS sequence"/>
</dbReference>
<keyword evidence="2" id="KW-1185">Reference proteome</keyword>
<evidence type="ECO:0000313" key="2">
    <source>
        <dbReference type="Proteomes" id="UP001234202"/>
    </source>
</evidence>
<protein>
    <submittedName>
        <fullName evidence="1">GTPase-activating protein</fullName>
    </submittedName>
</protein>
<organism evidence="1 2">
    <name type="scientific">Naganishia onofrii</name>
    <dbReference type="NCBI Taxonomy" id="1851511"/>
    <lineage>
        <taxon>Eukaryota</taxon>
        <taxon>Fungi</taxon>
        <taxon>Dikarya</taxon>
        <taxon>Basidiomycota</taxon>
        <taxon>Agaricomycotina</taxon>
        <taxon>Tremellomycetes</taxon>
        <taxon>Filobasidiales</taxon>
        <taxon>Filobasidiaceae</taxon>
        <taxon>Naganishia</taxon>
    </lineage>
</organism>
<gene>
    <name evidence="1" type="primary">MDR1</name>
    <name evidence="1" type="ORF">QFC24_004580</name>
</gene>
<name>A0ACC2XGZ8_9TREE</name>
<dbReference type="EMBL" id="JASBWV010000016">
    <property type="protein sequence ID" value="KAJ9121997.1"/>
    <property type="molecule type" value="Genomic_DNA"/>
</dbReference>
<reference evidence="1" key="1">
    <citation type="submission" date="2023-04" db="EMBL/GenBank/DDBJ databases">
        <title>Draft Genome sequencing of Naganishia species isolated from polar environments using Oxford Nanopore Technology.</title>
        <authorList>
            <person name="Leo P."/>
            <person name="Venkateswaran K."/>
        </authorList>
    </citation>
    <scope>NUCLEOTIDE SEQUENCE</scope>
    <source>
        <strain evidence="1">DBVPG 5303</strain>
    </source>
</reference>